<dbReference type="InterPro" id="IPR019758">
    <property type="entry name" value="Pept_S26A_signal_pept_1_CS"/>
</dbReference>
<keyword evidence="6" id="KW-1133">Transmembrane helix</keyword>
<keyword evidence="5 6" id="KW-0378">Hydrolase</keyword>
<name>A0ABP9KIW8_9SPHN</name>
<evidence type="ECO:0000256" key="5">
    <source>
        <dbReference type="ARBA" id="ARBA00022801"/>
    </source>
</evidence>
<feature type="domain" description="Peptidase S26" evidence="7">
    <location>
        <begin position="26"/>
        <end position="251"/>
    </location>
</feature>
<evidence type="ECO:0000256" key="6">
    <source>
        <dbReference type="RuleBase" id="RU362042"/>
    </source>
</evidence>
<evidence type="ECO:0000313" key="8">
    <source>
        <dbReference type="EMBL" id="GAA5057021.1"/>
    </source>
</evidence>
<evidence type="ECO:0000256" key="1">
    <source>
        <dbReference type="ARBA" id="ARBA00000677"/>
    </source>
</evidence>
<dbReference type="NCBIfam" id="TIGR02227">
    <property type="entry name" value="sigpep_I_bact"/>
    <property type="match status" value="1"/>
</dbReference>
<dbReference type="EMBL" id="BAABHV010000017">
    <property type="protein sequence ID" value="GAA5057021.1"/>
    <property type="molecule type" value="Genomic_DNA"/>
</dbReference>
<reference evidence="9" key="1">
    <citation type="journal article" date="2019" name="Int. J. Syst. Evol. Microbiol.">
        <title>The Global Catalogue of Microorganisms (GCM) 10K type strain sequencing project: providing services to taxonomists for standard genome sequencing and annotation.</title>
        <authorList>
            <consortium name="The Broad Institute Genomics Platform"/>
            <consortium name="The Broad Institute Genome Sequencing Center for Infectious Disease"/>
            <person name="Wu L."/>
            <person name="Ma J."/>
        </authorList>
    </citation>
    <scope>NUCLEOTIDE SEQUENCE [LARGE SCALE GENOMIC DNA]</scope>
    <source>
        <strain evidence="9">JCM 18014</strain>
    </source>
</reference>
<protein>
    <recommendedName>
        <fullName evidence="4 6">Signal peptidase I</fullName>
        <ecNumber evidence="3 6">3.4.21.89</ecNumber>
    </recommendedName>
</protein>
<keyword evidence="6" id="KW-0812">Transmembrane</keyword>
<evidence type="ECO:0000256" key="4">
    <source>
        <dbReference type="ARBA" id="ARBA00019232"/>
    </source>
</evidence>
<dbReference type="PANTHER" id="PTHR43390:SF1">
    <property type="entry name" value="CHLOROPLAST PROCESSING PEPTIDASE"/>
    <property type="match status" value="1"/>
</dbReference>
<evidence type="ECO:0000256" key="3">
    <source>
        <dbReference type="ARBA" id="ARBA00013208"/>
    </source>
</evidence>
<evidence type="ECO:0000256" key="2">
    <source>
        <dbReference type="ARBA" id="ARBA00009370"/>
    </source>
</evidence>
<dbReference type="Proteomes" id="UP001500518">
    <property type="component" value="Unassembled WGS sequence"/>
</dbReference>
<evidence type="ECO:0000313" key="9">
    <source>
        <dbReference type="Proteomes" id="UP001500518"/>
    </source>
</evidence>
<dbReference type="PROSITE" id="PS00761">
    <property type="entry name" value="SPASE_I_3"/>
    <property type="match status" value="1"/>
</dbReference>
<accession>A0ABP9KIW8</accession>
<comment type="catalytic activity">
    <reaction evidence="1 6">
        <text>Cleavage of hydrophobic, N-terminal signal or leader sequences from secreted and periplasmic proteins.</text>
        <dbReference type="EC" id="3.4.21.89"/>
    </reaction>
</comment>
<proteinExistence type="inferred from homology"/>
<dbReference type="SUPFAM" id="SSF51306">
    <property type="entry name" value="LexA/Signal peptidase"/>
    <property type="match status" value="1"/>
</dbReference>
<feature type="transmembrane region" description="Helical" evidence="6">
    <location>
        <begin position="27"/>
        <end position="49"/>
    </location>
</feature>
<dbReference type="PROSITE" id="PS00760">
    <property type="entry name" value="SPASE_I_2"/>
    <property type="match status" value="1"/>
</dbReference>
<dbReference type="PRINTS" id="PR00727">
    <property type="entry name" value="LEADERPTASE"/>
</dbReference>
<dbReference type="CDD" id="cd06530">
    <property type="entry name" value="S26_SPase_I"/>
    <property type="match status" value="1"/>
</dbReference>
<comment type="caution">
    <text evidence="8">The sequence shown here is derived from an EMBL/GenBank/DDBJ whole genome shotgun (WGS) entry which is preliminary data.</text>
</comment>
<keyword evidence="6" id="KW-0472">Membrane</keyword>
<dbReference type="RefSeq" id="WP_346033118.1">
    <property type="nucleotide sequence ID" value="NZ_BAABHV010000017.1"/>
</dbReference>
<dbReference type="PANTHER" id="PTHR43390">
    <property type="entry name" value="SIGNAL PEPTIDASE I"/>
    <property type="match status" value="1"/>
</dbReference>
<keyword evidence="6" id="KW-0645">Protease</keyword>
<evidence type="ECO:0000259" key="7">
    <source>
        <dbReference type="Pfam" id="PF10502"/>
    </source>
</evidence>
<dbReference type="Gene3D" id="2.10.109.10">
    <property type="entry name" value="Umud Fragment, subunit A"/>
    <property type="match status" value="1"/>
</dbReference>
<comment type="similarity">
    <text evidence="2 6">Belongs to the peptidase S26 family.</text>
</comment>
<dbReference type="InterPro" id="IPR036286">
    <property type="entry name" value="LexA/Signal_pep-like_sf"/>
</dbReference>
<comment type="subcellular location">
    <subcellularLocation>
        <location evidence="6">Membrane</location>
        <topology evidence="6">Single-pass type II membrane protein</topology>
    </subcellularLocation>
</comment>
<dbReference type="InterPro" id="IPR019533">
    <property type="entry name" value="Peptidase_S26"/>
</dbReference>
<dbReference type="Pfam" id="PF10502">
    <property type="entry name" value="Peptidase_S26"/>
    <property type="match status" value="1"/>
</dbReference>
<gene>
    <name evidence="8" type="primary">lepB_2</name>
    <name evidence="8" type="ORF">GCM10023208_22020</name>
</gene>
<dbReference type="InterPro" id="IPR000223">
    <property type="entry name" value="Pept_S26A_signal_pept_1"/>
</dbReference>
<dbReference type="InterPro" id="IPR019757">
    <property type="entry name" value="Pept_S26A_signal_pept_1_Lys-AS"/>
</dbReference>
<keyword evidence="9" id="KW-1185">Reference proteome</keyword>
<dbReference type="EC" id="3.4.21.89" evidence="3 6"/>
<sequence>MTDNVTPREVVEPKKAKPEEKEDWKSFGWFLIKLVIVVLLFRTFVFTSFNIPSESMMPRLLVGDYLFAQKWSYGYSRYSLPFDVDVGEGRVFASLPEHGDVAIFKHPIDKSDYIKRVIGLPGDTVQMVDGQLVLNGEPVPKERIEDFVVELPVGERCYSGRFAMQTETGMPACRYPQYRETLPNGVSYNVLDLGIVGVDNTPPVVVPDGHVFMMGDNRDNSQDSRRPSVSGGWVGLVPTENLVAEASFMYWSWGNGVRWNRIFEGI</sequence>
<organism evidence="8 9">
    <name type="scientific">Erythrobacter westpacificensis</name>
    <dbReference type="NCBI Taxonomy" id="1055231"/>
    <lineage>
        <taxon>Bacteria</taxon>
        <taxon>Pseudomonadati</taxon>
        <taxon>Pseudomonadota</taxon>
        <taxon>Alphaproteobacteria</taxon>
        <taxon>Sphingomonadales</taxon>
        <taxon>Erythrobacteraceae</taxon>
        <taxon>Erythrobacter/Porphyrobacter group</taxon>
        <taxon>Erythrobacter</taxon>
    </lineage>
</organism>